<feature type="region of interest" description="Disordered" evidence="1">
    <location>
        <begin position="1"/>
        <end position="20"/>
    </location>
</feature>
<proteinExistence type="predicted"/>
<gene>
    <name evidence="3" type="ORF">C8N43_2954</name>
</gene>
<feature type="transmembrane region" description="Helical" evidence="2">
    <location>
        <begin position="36"/>
        <end position="54"/>
    </location>
</feature>
<keyword evidence="4" id="KW-1185">Reference proteome</keyword>
<dbReference type="EMBL" id="QBKS01000002">
    <property type="protein sequence ID" value="PTX54147.1"/>
    <property type="molecule type" value="Genomic_DNA"/>
</dbReference>
<keyword evidence="2" id="KW-1133">Transmembrane helix</keyword>
<evidence type="ECO:0000313" key="4">
    <source>
        <dbReference type="Proteomes" id="UP000243978"/>
    </source>
</evidence>
<accession>A0A2T6BDJ8</accession>
<evidence type="ECO:0000313" key="3">
    <source>
        <dbReference type="EMBL" id="PTX54147.1"/>
    </source>
</evidence>
<sequence length="292" mass="31355">MAQKFGGQYSPGGNSNAPKPAFGGAKPVVGRTRANLLFLAALPVLFTAFSGGAAGMATALGAFALMILGAWLTREGIDAQAAYDARTIARRPAIPRKIFGGIALALGVAVATLDTSIMDGVLYGAIALVLHLTAFGLDPLKNKVAEGVDTFQTDRVARAVEEAERHLSAMLDAIKSAGDRVMIARVEQFQATARAMFRTVEDDPRDLTSARRYLGVYLLGAKDATIKFAKLYAQNRDPDVKADYTALLDDLEANFTAKNQALLTDNRTDLDIEIDVLRDRLQREGIRLPEGD</sequence>
<name>A0A2T6BDJ8_9RHOB</name>
<evidence type="ECO:0000256" key="2">
    <source>
        <dbReference type="SAM" id="Phobius"/>
    </source>
</evidence>
<dbReference type="RefSeq" id="WP_107846507.1">
    <property type="nucleotide sequence ID" value="NZ_QBKS01000002.1"/>
</dbReference>
<organism evidence="3 4">
    <name type="scientific">Litoreibacter ponti</name>
    <dbReference type="NCBI Taxonomy" id="1510457"/>
    <lineage>
        <taxon>Bacteria</taxon>
        <taxon>Pseudomonadati</taxon>
        <taxon>Pseudomonadota</taxon>
        <taxon>Alphaproteobacteria</taxon>
        <taxon>Rhodobacterales</taxon>
        <taxon>Roseobacteraceae</taxon>
        <taxon>Litoreibacter</taxon>
    </lineage>
</organism>
<reference evidence="3 4" key="1">
    <citation type="submission" date="2018-04" db="EMBL/GenBank/DDBJ databases">
        <title>Genomic Encyclopedia of Archaeal and Bacterial Type Strains, Phase II (KMG-II): from individual species to whole genera.</title>
        <authorList>
            <person name="Goeker M."/>
        </authorList>
    </citation>
    <scope>NUCLEOTIDE SEQUENCE [LARGE SCALE GENOMIC DNA]</scope>
    <source>
        <strain evidence="3 4">DSM 100977</strain>
    </source>
</reference>
<keyword evidence="2" id="KW-0812">Transmembrane</keyword>
<dbReference type="InterPro" id="IPR018770">
    <property type="entry name" value="ChloroindolylP_hydrolase"/>
</dbReference>
<dbReference type="OrthoDB" id="7375296at2"/>
<dbReference type="AlphaFoldDB" id="A0A2T6BDJ8"/>
<dbReference type="Proteomes" id="UP000243978">
    <property type="component" value="Unassembled WGS sequence"/>
</dbReference>
<dbReference type="Pfam" id="PF10112">
    <property type="entry name" value="Halogen_Hydrol"/>
    <property type="match status" value="1"/>
</dbReference>
<evidence type="ECO:0000256" key="1">
    <source>
        <dbReference type="SAM" id="MobiDB-lite"/>
    </source>
</evidence>
<protein>
    <submittedName>
        <fullName evidence="3">5-bromo-4-chloroindolyl phosphate hydrolysis protein</fullName>
    </submittedName>
</protein>
<keyword evidence="2" id="KW-0472">Membrane</keyword>
<comment type="caution">
    <text evidence="3">The sequence shown here is derived from an EMBL/GenBank/DDBJ whole genome shotgun (WGS) entry which is preliminary data.</text>
</comment>